<dbReference type="Pfam" id="PF12796">
    <property type="entry name" value="Ank_2"/>
    <property type="match status" value="1"/>
</dbReference>
<dbReference type="InterPro" id="IPR002110">
    <property type="entry name" value="Ankyrin_rpt"/>
</dbReference>
<dbReference type="SUPFAM" id="SSF48403">
    <property type="entry name" value="Ankyrin repeat"/>
    <property type="match status" value="1"/>
</dbReference>
<dbReference type="PANTHER" id="PTHR24192">
    <property type="entry name" value="ANKYRIN REPEAT DOMAIN 40"/>
    <property type="match status" value="1"/>
</dbReference>
<dbReference type="PANTHER" id="PTHR24192:SF2">
    <property type="entry name" value="ANKRD40 C-TERMINAL-LIKE PROTEIN-RELATED"/>
    <property type="match status" value="1"/>
</dbReference>
<reference evidence="1 2" key="1">
    <citation type="journal article" date="2020" name="Mol. Biol. Evol.">
        <title>Interspecific Gene Flow and the Evolution of Specialization in Black and White Rhinoceros.</title>
        <authorList>
            <person name="Moodley Y."/>
            <person name="Westbury M.V."/>
            <person name="Russo I.M."/>
            <person name="Gopalakrishnan S."/>
            <person name="Rakotoarivelo A."/>
            <person name="Olsen R.A."/>
            <person name="Prost S."/>
            <person name="Tunstall T."/>
            <person name="Ryder O.A."/>
            <person name="Dalen L."/>
            <person name="Bruford M.W."/>
        </authorList>
    </citation>
    <scope>NUCLEOTIDE SEQUENCE [LARGE SCALE GENOMIC DNA]</scope>
    <source>
        <strain evidence="1">SBR-YM</strain>
        <tissue evidence="1">Skin</tissue>
    </source>
</reference>
<name>A0A7J7ESQ0_DICBM</name>
<evidence type="ECO:0008006" key="3">
    <source>
        <dbReference type="Google" id="ProtNLM"/>
    </source>
</evidence>
<sequence length="251" mass="28705">LSHCKTFESKFAILEETWAYRPGVAREQWAASALGHIQVVQKLVESGVNVNSQNKFNSWTSLHWTCKHNHGQVVPYLRNSSPINIKERNHEDLRVEDDLDEDNLPQLKKESELPFVPNNLANPAFPFIYTPTTEDLAQLLWGWLTSIPPPWGTSPVRRLSTRPHLLTLVQNWDVSTPSTILRTPESIKLSPFCEPPVSQSHSPHSSVPSKLPVSLELQSRICTRLVLAFHPFFFTETFPFNRQEVVLKVRI</sequence>
<dbReference type="Proteomes" id="UP000551758">
    <property type="component" value="Unassembled WGS sequence"/>
</dbReference>
<evidence type="ECO:0000313" key="2">
    <source>
        <dbReference type="Proteomes" id="UP000551758"/>
    </source>
</evidence>
<organism evidence="1 2">
    <name type="scientific">Diceros bicornis minor</name>
    <name type="common">South-central black rhinoceros</name>
    <dbReference type="NCBI Taxonomy" id="77932"/>
    <lineage>
        <taxon>Eukaryota</taxon>
        <taxon>Metazoa</taxon>
        <taxon>Chordata</taxon>
        <taxon>Craniata</taxon>
        <taxon>Vertebrata</taxon>
        <taxon>Euteleostomi</taxon>
        <taxon>Mammalia</taxon>
        <taxon>Eutheria</taxon>
        <taxon>Laurasiatheria</taxon>
        <taxon>Perissodactyla</taxon>
        <taxon>Rhinocerotidae</taxon>
        <taxon>Diceros</taxon>
    </lineage>
</organism>
<accession>A0A7J7ESQ0</accession>
<dbReference type="AlphaFoldDB" id="A0A7J7ESQ0"/>
<dbReference type="InterPro" id="IPR036770">
    <property type="entry name" value="Ankyrin_rpt-contain_sf"/>
</dbReference>
<dbReference type="Gene3D" id="1.25.40.20">
    <property type="entry name" value="Ankyrin repeat-containing domain"/>
    <property type="match status" value="1"/>
</dbReference>
<comment type="caution">
    <text evidence="1">The sequence shown here is derived from an EMBL/GenBank/DDBJ whole genome shotgun (WGS) entry which is preliminary data.</text>
</comment>
<feature type="non-terminal residue" evidence="1">
    <location>
        <position position="1"/>
    </location>
</feature>
<protein>
    <recommendedName>
        <fullName evidence="3">ANK_REP_REGION domain-containing protein</fullName>
    </recommendedName>
</protein>
<keyword evidence="2" id="KW-1185">Reference proteome</keyword>
<gene>
    <name evidence="1" type="ORF">HPG69_005749</name>
</gene>
<dbReference type="EMBL" id="JACDTQ010002427">
    <property type="protein sequence ID" value="KAF5918713.1"/>
    <property type="molecule type" value="Genomic_DNA"/>
</dbReference>
<dbReference type="InterPro" id="IPR039195">
    <property type="entry name" value="ANKRD40"/>
</dbReference>
<proteinExistence type="predicted"/>
<evidence type="ECO:0000313" key="1">
    <source>
        <dbReference type="EMBL" id="KAF5918713.1"/>
    </source>
</evidence>